<comment type="caution">
    <text evidence="2">The sequence shown here is derived from an EMBL/GenBank/DDBJ whole genome shotgun (WGS) entry which is preliminary data.</text>
</comment>
<evidence type="ECO:0000313" key="2">
    <source>
        <dbReference type="EMBL" id="KDR25389.1"/>
    </source>
</evidence>
<gene>
    <name evidence="2" type="ORF">BG57_30595</name>
    <name evidence="1" type="ORF">GCM10010985_61270</name>
</gene>
<reference evidence="1" key="4">
    <citation type="submission" date="2024-05" db="EMBL/GenBank/DDBJ databases">
        <authorList>
            <person name="Sun Q."/>
            <person name="Zhou Y."/>
        </authorList>
    </citation>
    <scope>NUCLEOTIDE SEQUENCE</scope>
    <source>
        <strain evidence="1">CGMCC 1.11013</strain>
    </source>
</reference>
<proteinExistence type="predicted"/>
<evidence type="ECO:0000313" key="3">
    <source>
        <dbReference type="Proteomes" id="UP000027439"/>
    </source>
</evidence>
<accession>A0A069NCJ0</accession>
<dbReference type="OrthoDB" id="9017980at2"/>
<dbReference type="Proteomes" id="UP000027439">
    <property type="component" value="Unassembled WGS sequence"/>
</dbReference>
<dbReference type="STRING" id="1071679.BG57_30595"/>
<protein>
    <submittedName>
        <fullName evidence="2">Uncharacterized protein</fullName>
    </submittedName>
</protein>
<keyword evidence="4" id="KW-1185">Reference proteome</keyword>
<evidence type="ECO:0000313" key="1">
    <source>
        <dbReference type="EMBL" id="GGD98267.1"/>
    </source>
</evidence>
<reference evidence="2 3" key="2">
    <citation type="submission" date="2014-03" db="EMBL/GenBank/DDBJ databases">
        <title>Draft Genome Sequences of Four Burkholderia Strains.</title>
        <authorList>
            <person name="Liu X.Y."/>
            <person name="Li C.X."/>
            <person name="Xu J.H."/>
        </authorList>
    </citation>
    <scope>NUCLEOTIDE SEQUENCE [LARGE SCALE GENOMIC DNA]</scope>
    <source>
        <strain evidence="2 3">R27</strain>
    </source>
</reference>
<reference evidence="4" key="3">
    <citation type="journal article" date="2019" name="Int. J. Syst. Evol. Microbiol.">
        <title>The Global Catalogue of Microorganisms (GCM) 10K type strain sequencing project: providing services to taxonomists for standard genome sequencing and annotation.</title>
        <authorList>
            <consortium name="The Broad Institute Genomics Platform"/>
            <consortium name="The Broad Institute Genome Sequencing Center for Infectious Disease"/>
            <person name="Wu L."/>
            <person name="Ma J."/>
        </authorList>
    </citation>
    <scope>NUCLEOTIDE SEQUENCE [LARGE SCALE GENOMIC DNA]</scope>
    <source>
        <strain evidence="4">CGMCC 1.11013</strain>
    </source>
</reference>
<dbReference type="EMBL" id="JFHE01000076">
    <property type="protein sequence ID" value="KDR25389.1"/>
    <property type="molecule type" value="Genomic_DNA"/>
</dbReference>
<evidence type="ECO:0000313" key="4">
    <source>
        <dbReference type="Proteomes" id="UP000597138"/>
    </source>
</evidence>
<name>A0A069NCJ0_9BURK</name>
<dbReference type="eggNOG" id="ENOG5033NK3">
    <property type="taxonomic scope" value="Bacteria"/>
</dbReference>
<dbReference type="AlphaFoldDB" id="A0A069NCJ0"/>
<dbReference type="Proteomes" id="UP000597138">
    <property type="component" value="Unassembled WGS sequence"/>
</dbReference>
<reference evidence="1" key="1">
    <citation type="journal article" date="2014" name="Int. J. Syst. Evol. Microbiol.">
        <title>Complete genome of a new Firmicutes species belonging to the dominant human colonic microbiota ('Ruminococcus bicirculans') reveals two chromosomes and a selective capacity to utilize plant glucans.</title>
        <authorList>
            <consortium name="NISC Comparative Sequencing Program"/>
            <person name="Wegmann U."/>
            <person name="Louis P."/>
            <person name="Goesmann A."/>
            <person name="Henrissat B."/>
            <person name="Duncan S.H."/>
            <person name="Flint H.J."/>
        </authorList>
    </citation>
    <scope>NUCLEOTIDE SEQUENCE</scope>
    <source>
        <strain evidence="1">CGMCC 1.11013</strain>
    </source>
</reference>
<organism evidence="2 3">
    <name type="scientific">Caballeronia grimmiae</name>
    <dbReference type="NCBI Taxonomy" id="1071679"/>
    <lineage>
        <taxon>Bacteria</taxon>
        <taxon>Pseudomonadati</taxon>
        <taxon>Pseudomonadota</taxon>
        <taxon>Betaproteobacteria</taxon>
        <taxon>Burkholderiales</taxon>
        <taxon>Burkholderiaceae</taxon>
        <taxon>Caballeronia</taxon>
    </lineage>
</organism>
<dbReference type="EMBL" id="BMEG01000024">
    <property type="protein sequence ID" value="GGD98267.1"/>
    <property type="molecule type" value="Genomic_DNA"/>
</dbReference>
<sequence>MVDGYSLGVARQAQQEASDWKAYAARVERAYSGTQANEGVMASKDALLKELARVDPTNYLLVQANRQAVFDAAYDKFVAAARR</sequence>
<dbReference type="RefSeq" id="WP_035970792.1">
    <property type="nucleotide sequence ID" value="NZ_BMEG01000024.1"/>
</dbReference>